<dbReference type="InterPro" id="IPR017896">
    <property type="entry name" value="4Fe4S_Fe-S-bd"/>
</dbReference>
<keyword evidence="2" id="KW-0479">Metal-binding</keyword>
<dbReference type="EMBL" id="WAEL01000005">
    <property type="protein sequence ID" value="NID11616.1"/>
    <property type="molecule type" value="Genomic_DNA"/>
</dbReference>
<evidence type="ECO:0000259" key="7">
    <source>
        <dbReference type="PROSITE" id="PS51379"/>
    </source>
</evidence>
<reference evidence="9" key="2">
    <citation type="submission" date="2023-07" db="EMBL/GenBank/DDBJ databases">
        <authorList>
            <person name="Jung D.-H."/>
        </authorList>
    </citation>
    <scope>NUCLEOTIDE SEQUENCE [LARGE SCALE GENOMIC DNA]</scope>
    <source>
        <strain evidence="9">JA-25</strain>
    </source>
</reference>
<dbReference type="PANTHER" id="PTHR43255">
    <property type="entry name" value="IRON-SULFUR-BINDING OXIDOREDUCTASE FADF-RELATED-RELATED"/>
    <property type="match status" value="1"/>
</dbReference>
<evidence type="ECO:0000256" key="1">
    <source>
        <dbReference type="ARBA" id="ARBA00022485"/>
    </source>
</evidence>
<feature type="domain" description="4Fe-4S ferredoxin-type" evidence="7">
    <location>
        <begin position="383"/>
        <end position="413"/>
    </location>
</feature>
<dbReference type="SUPFAM" id="SSF103501">
    <property type="entry name" value="Respiratory nitrate reductase 1 gamma chain"/>
    <property type="match status" value="1"/>
</dbReference>
<dbReference type="Proteomes" id="UP000606008">
    <property type="component" value="Unassembled WGS sequence"/>
</dbReference>
<feature type="transmembrane region" description="Helical" evidence="6">
    <location>
        <begin position="6"/>
        <end position="25"/>
    </location>
</feature>
<proteinExistence type="predicted"/>
<dbReference type="Pfam" id="PF13187">
    <property type="entry name" value="Fer4_9"/>
    <property type="match status" value="1"/>
</dbReference>
<gene>
    <name evidence="8" type="ORF">F7231_15685</name>
</gene>
<organism evidence="8 9">
    <name type="scientific">Fibrivirga algicola</name>
    <dbReference type="NCBI Taxonomy" id="2950420"/>
    <lineage>
        <taxon>Bacteria</taxon>
        <taxon>Pseudomonadati</taxon>
        <taxon>Bacteroidota</taxon>
        <taxon>Cytophagia</taxon>
        <taxon>Cytophagales</taxon>
        <taxon>Spirosomataceae</taxon>
        <taxon>Fibrivirga</taxon>
    </lineage>
</organism>
<feature type="transmembrane region" description="Helical" evidence="6">
    <location>
        <begin position="155"/>
        <end position="174"/>
    </location>
</feature>
<keyword evidence="5" id="KW-0411">Iron-sulfur</keyword>
<dbReference type="PROSITE" id="PS51379">
    <property type="entry name" value="4FE4S_FER_2"/>
    <property type="match status" value="2"/>
</dbReference>
<feature type="domain" description="4Fe-4S ferredoxin-type" evidence="7">
    <location>
        <begin position="319"/>
        <end position="350"/>
    </location>
</feature>
<dbReference type="PANTHER" id="PTHR43255:SF1">
    <property type="entry name" value="IRON-SULFUR-BINDING OXIDOREDUCTASE FADF-RELATED"/>
    <property type="match status" value="1"/>
</dbReference>
<keyword evidence="6" id="KW-1133">Transmembrane helix</keyword>
<keyword evidence="9" id="KW-1185">Reference proteome</keyword>
<comment type="caution">
    <text evidence="8">The sequence shown here is derived from an EMBL/GenBank/DDBJ whole genome shotgun (WGS) entry which is preliminary data.</text>
</comment>
<dbReference type="RefSeq" id="WP_166692563.1">
    <property type="nucleotide sequence ID" value="NZ_WAEL01000005.1"/>
</dbReference>
<keyword evidence="4" id="KW-0408">Iron</keyword>
<feature type="transmembrane region" description="Helical" evidence="6">
    <location>
        <begin position="223"/>
        <end position="241"/>
    </location>
</feature>
<feature type="transmembrane region" description="Helical" evidence="6">
    <location>
        <begin position="109"/>
        <end position="134"/>
    </location>
</feature>
<keyword evidence="6" id="KW-0812">Transmembrane</keyword>
<evidence type="ECO:0000256" key="3">
    <source>
        <dbReference type="ARBA" id="ARBA00023002"/>
    </source>
</evidence>
<dbReference type="InterPro" id="IPR051460">
    <property type="entry name" value="HdrC_iron-sulfur_subunit"/>
</dbReference>
<evidence type="ECO:0000256" key="2">
    <source>
        <dbReference type="ARBA" id="ARBA00022723"/>
    </source>
</evidence>
<reference evidence="9" key="1">
    <citation type="submission" date="2019-09" db="EMBL/GenBank/DDBJ databases">
        <authorList>
            <person name="Jung D.-H."/>
        </authorList>
    </citation>
    <scope>NUCLEOTIDE SEQUENCE [LARGE SCALE GENOMIC DNA]</scope>
    <source>
        <strain evidence="9">JA-25</strain>
    </source>
</reference>
<dbReference type="InterPro" id="IPR036197">
    <property type="entry name" value="NarG-like_sf"/>
</dbReference>
<feature type="transmembrane region" description="Helical" evidence="6">
    <location>
        <begin position="67"/>
        <end position="89"/>
    </location>
</feature>
<protein>
    <submittedName>
        <fullName evidence="8">(Fe-S)-binding protein</fullName>
    </submittedName>
</protein>
<name>A0ABX0QK52_9BACT</name>
<accession>A0ABX0QK52</accession>
<evidence type="ECO:0000256" key="4">
    <source>
        <dbReference type="ARBA" id="ARBA00023004"/>
    </source>
</evidence>
<dbReference type="InterPro" id="IPR009051">
    <property type="entry name" value="Helical_ferredxn"/>
</dbReference>
<dbReference type="SUPFAM" id="SSF46548">
    <property type="entry name" value="alpha-helical ferredoxin"/>
    <property type="match status" value="1"/>
</dbReference>
<sequence>MELIQQLVFAAALIIAAVVIARRVNYISGAINLGRPEDRSDNPGERFNLMLLIAFGQKKMFTNLTVALMHLVIYVGFVIINLEILEIIIDGLLGTHRVFAPYIAPIYPFLIGVFEVLAFGVLAVCVVFLSRRYLTKVSRLQPERHEEMRPQWPRLDATLILIFEIVLMIAFLTWNASDSVLRDRGVGHYGELKGVVPDFLISQYLKPLFTGLSDGGLVAYERFSWWFHILGILFFAAYVTYSKHLHIGLAFPNVYFSDLQPKGEMKNMPTITKEVQLALGIEPTVAIDAVGNAEQANENGEQPSDIGKFGAKDVPDLSWVDIMGAFSCTQCGRCTAACPANITGKKLSPRKIMMDTRWRAEEIMNGKQKNGADYTDDKSLLGDYTTVEEINACTTCQACVNACPVNINPLNIILQMRRFKVMEDAQAPASWNAMFSNVENNQAPWKFSPSDRFNWAEQVNEPLKK</sequence>
<dbReference type="InterPro" id="IPR017900">
    <property type="entry name" value="4Fe4S_Fe_S_CS"/>
</dbReference>
<keyword evidence="6" id="KW-0472">Membrane</keyword>
<evidence type="ECO:0000256" key="5">
    <source>
        <dbReference type="ARBA" id="ARBA00023014"/>
    </source>
</evidence>
<evidence type="ECO:0000313" key="9">
    <source>
        <dbReference type="Proteomes" id="UP000606008"/>
    </source>
</evidence>
<dbReference type="PROSITE" id="PS00198">
    <property type="entry name" value="4FE4S_FER_1"/>
    <property type="match status" value="2"/>
</dbReference>
<keyword evidence="3" id="KW-0560">Oxidoreductase</keyword>
<keyword evidence="1" id="KW-0004">4Fe-4S</keyword>
<evidence type="ECO:0000313" key="8">
    <source>
        <dbReference type="EMBL" id="NID11616.1"/>
    </source>
</evidence>
<dbReference type="Gene3D" id="1.10.1060.10">
    <property type="entry name" value="Alpha-helical ferredoxin"/>
    <property type="match status" value="1"/>
</dbReference>
<evidence type="ECO:0000256" key="6">
    <source>
        <dbReference type="SAM" id="Phobius"/>
    </source>
</evidence>
<dbReference type="Gene3D" id="1.20.950.20">
    <property type="entry name" value="Transmembrane di-heme cytochromes, Chain C"/>
    <property type="match status" value="1"/>
</dbReference>